<dbReference type="FunFam" id="3.30.70.270:FF:000001">
    <property type="entry name" value="Diguanylate cyclase domain protein"/>
    <property type="match status" value="1"/>
</dbReference>
<dbReference type="CDD" id="cd01949">
    <property type="entry name" value="GGDEF"/>
    <property type="match status" value="1"/>
</dbReference>
<gene>
    <name evidence="3" type="ordered locus">Sgly_0118</name>
</gene>
<dbReference type="GO" id="GO:0005886">
    <property type="term" value="C:plasma membrane"/>
    <property type="evidence" value="ECO:0007669"/>
    <property type="project" value="TreeGrafter"/>
</dbReference>
<proteinExistence type="predicted"/>
<evidence type="ECO:0000259" key="2">
    <source>
        <dbReference type="PROSITE" id="PS50887"/>
    </source>
</evidence>
<dbReference type="OrthoDB" id="9798833at2"/>
<sequence>MNSIQEFRLKAILEFYLFLQVMTIFGTVVFYLYLLQNDHIPYLVFMAVYTVLVVLKVICFVNKVYFKKEEKNFRPFLWSILIDGIFLSAFLYFARDLFPILAQMFCIYLVLLIILFQHKRPLACSSFVALCYVSVAVLQDRTALFTPVVIVQILLFFLLGYIMGVVNHEINRLVGRLCYMNEDLEHKNSLLNEMVSKDYLTSLYNHKTFYIYYKEIITRSYESQNSLSLALLDIDNFKKINDTYGHLAGDQVLQKISALIQANVRKNDVAARYGGEEFAIIFPDTLPEIGNAVCERIRNLIAGHEFVFDNQIIQVTISGGVAGGICMEPRYKNNELFTCVDQLLYQAKGQGKNRILCSPELVQITDDSA</sequence>
<dbReference type="STRING" id="645991.Sgly_0118"/>
<dbReference type="RefSeq" id="WP_013623360.1">
    <property type="nucleotide sequence ID" value="NC_015172.1"/>
</dbReference>
<dbReference type="GO" id="GO:0052621">
    <property type="term" value="F:diguanylate cyclase activity"/>
    <property type="evidence" value="ECO:0007669"/>
    <property type="project" value="TreeGrafter"/>
</dbReference>
<dbReference type="EMBL" id="CP002547">
    <property type="protein sequence ID" value="ADY54489.1"/>
    <property type="molecule type" value="Genomic_DNA"/>
</dbReference>
<dbReference type="HOGENOM" id="CLU_000445_11_1_9"/>
<dbReference type="InterPro" id="IPR029787">
    <property type="entry name" value="Nucleotide_cyclase"/>
</dbReference>
<evidence type="ECO:0000313" key="3">
    <source>
        <dbReference type="EMBL" id="ADY54489.1"/>
    </source>
</evidence>
<keyword evidence="4" id="KW-1185">Reference proteome</keyword>
<evidence type="ECO:0000313" key="4">
    <source>
        <dbReference type="Proteomes" id="UP000007488"/>
    </source>
</evidence>
<dbReference type="eggNOG" id="COG3706">
    <property type="taxonomic scope" value="Bacteria"/>
</dbReference>
<keyword evidence="1" id="KW-1133">Transmembrane helix</keyword>
<dbReference type="GO" id="GO:1902201">
    <property type="term" value="P:negative regulation of bacterial-type flagellum-dependent cell motility"/>
    <property type="evidence" value="ECO:0007669"/>
    <property type="project" value="TreeGrafter"/>
</dbReference>
<dbReference type="Proteomes" id="UP000007488">
    <property type="component" value="Chromosome"/>
</dbReference>
<feature type="transmembrane region" description="Helical" evidence="1">
    <location>
        <begin position="144"/>
        <end position="166"/>
    </location>
</feature>
<feature type="transmembrane region" description="Helical" evidence="1">
    <location>
        <begin position="100"/>
        <end position="116"/>
    </location>
</feature>
<reference evidence="4" key="2">
    <citation type="submission" date="2011-02" db="EMBL/GenBank/DDBJ databases">
        <title>The complete genome of Syntrophobotulus glycolicus DSM 8271.</title>
        <authorList>
            <person name="Lucas S."/>
            <person name="Copeland A."/>
            <person name="Lapidus A."/>
            <person name="Bruce D."/>
            <person name="Goodwin L."/>
            <person name="Pitluck S."/>
            <person name="Kyrpides N."/>
            <person name="Mavromatis K."/>
            <person name="Pagani I."/>
            <person name="Ivanova N."/>
            <person name="Mikhailova N."/>
            <person name="Chertkov O."/>
            <person name="Held B."/>
            <person name="Detter J.C."/>
            <person name="Tapia R."/>
            <person name="Han C."/>
            <person name="Land M."/>
            <person name="Hauser L."/>
            <person name="Markowitz V."/>
            <person name="Cheng J.-F."/>
            <person name="Hugenholtz P."/>
            <person name="Woyke T."/>
            <person name="Wu D."/>
            <person name="Spring S."/>
            <person name="Schroeder M."/>
            <person name="Brambilla E."/>
            <person name="Klenk H.-P."/>
            <person name="Eisen J.A."/>
        </authorList>
    </citation>
    <scope>NUCLEOTIDE SEQUENCE [LARGE SCALE GENOMIC DNA]</scope>
    <source>
        <strain evidence="4">DSM 8271 / FlGlyR</strain>
    </source>
</reference>
<keyword evidence="1" id="KW-0812">Transmembrane</keyword>
<keyword evidence="1" id="KW-0472">Membrane</keyword>
<feature type="transmembrane region" description="Helical" evidence="1">
    <location>
        <begin position="73"/>
        <end position="94"/>
    </location>
</feature>
<dbReference type="KEGG" id="sgy:Sgly_0118"/>
<dbReference type="PANTHER" id="PTHR45138:SF9">
    <property type="entry name" value="DIGUANYLATE CYCLASE DGCM-RELATED"/>
    <property type="match status" value="1"/>
</dbReference>
<dbReference type="SMART" id="SM00267">
    <property type="entry name" value="GGDEF"/>
    <property type="match status" value="1"/>
</dbReference>
<feature type="transmembrane region" description="Helical" evidence="1">
    <location>
        <begin position="12"/>
        <end position="34"/>
    </location>
</feature>
<dbReference type="InterPro" id="IPR043128">
    <property type="entry name" value="Rev_trsase/Diguanyl_cyclase"/>
</dbReference>
<name>F0SVL3_SYNGF</name>
<dbReference type="PROSITE" id="PS50887">
    <property type="entry name" value="GGDEF"/>
    <property type="match status" value="1"/>
</dbReference>
<feature type="transmembrane region" description="Helical" evidence="1">
    <location>
        <begin position="121"/>
        <end position="138"/>
    </location>
</feature>
<dbReference type="GO" id="GO:0043709">
    <property type="term" value="P:cell adhesion involved in single-species biofilm formation"/>
    <property type="evidence" value="ECO:0007669"/>
    <property type="project" value="TreeGrafter"/>
</dbReference>
<dbReference type="Pfam" id="PF00990">
    <property type="entry name" value="GGDEF"/>
    <property type="match status" value="1"/>
</dbReference>
<protein>
    <submittedName>
        <fullName evidence="3">Diguanylate cyclase</fullName>
    </submittedName>
</protein>
<dbReference type="Gene3D" id="3.30.70.270">
    <property type="match status" value="1"/>
</dbReference>
<accession>F0SVL3</accession>
<reference evidence="3 4" key="1">
    <citation type="journal article" date="2011" name="Stand. Genomic Sci.">
        <title>Complete genome sequence of Syntrophobotulus glycolicus type strain (FlGlyR).</title>
        <authorList>
            <person name="Han C."/>
            <person name="Mwirichia R."/>
            <person name="Chertkov O."/>
            <person name="Held B."/>
            <person name="Lapidus A."/>
            <person name="Nolan M."/>
            <person name="Lucas S."/>
            <person name="Hammon N."/>
            <person name="Deshpande S."/>
            <person name="Cheng J.F."/>
            <person name="Tapia R."/>
            <person name="Goodwin L."/>
            <person name="Pitluck S."/>
            <person name="Huntemann M."/>
            <person name="Liolios K."/>
            <person name="Ivanova N."/>
            <person name="Pagani I."/>
            <person name="Mavromatis K."/>
            <person name="Ovchinikova G."/>
            <person name="Pati A."/>
            <person name="Chen A."/>
            <person name="Palaniappan K."/>
            <person name="Land M."/>
            <person name="Hauser L."/>
            <person name="Brambilla E.M."/>
            <person name="Rohde M."/>
            <person name="Spring S."/>
            <person name="Sikorski J."/>
            <person name="Goker M."/>
            <person name="Woyke T."/>
            <person name="Bristow J."/>
            <person name="Eisen J.A."/>
            <person name="Markowitz V."/>
            <person name="Hugenholtz P."/>
            <person name="Kyrpides N.C."/>
            <person name="Klenk H.P."/>
            <person name="Detter J.C."/>
        </authorList>
    </citation>
    <scope>NUCLEOTIDE SEQUENCE [LARGE SCALE GENOMIC DNA]</scope>
    <source>
        <strain evidence="4">DSM 8271 / FlGlyR</strain>
    </source>
</reference>
<feature type="domain" description="GGDEF" evidence="2">
    <location>
        <begin position="225"/>
        <end position="360"/>
    </location>
</feature>
<dbReference type="AlphaFoldDB" id="F0SVL3"/>
<dbReference type="InterPro" id="IPR000160">
    <property type="entry name" value="GGDEF_dom"/>
</dbReference>
<organism evidence="3 4">
    <name type="scientific">Syntrophobotulus glycolicus (strain DSM 8271 / FlGlyR)</name>
    <dbReference type="NCBI Taxonomy" id="645991"/>
    <lineage>
        <taxon>Bacteria</taxon>
        <taxon>Bacillati</taxon>
        <taxon>Bacillota</taxon>
        <taxon>Clostridia</taxon>
        <taxon>Eubacteriales</taxon>
        <taxon>Desulfitobacteriaceae</taxon>
        <taxon>Syntrophobotulus</taxon>
    </lineage>
</organism>
<dbReference type="PANTHER" id="PTHR45138">
    <property type="entry name" value="REGULATORY COMPONENTS OF SENSORY TRANSDUCTION SYSTEM"/>
    <property type="match status" value="1"/>
</dbReference>
<dbReference type="SUPFAM" id="SSF55073">
    <property type="entry name" value="Nucleotide cyclase"/>
    <property type="match status" value="1"/>
</dbReference>
<dbReference type="NCBIfam" id="TIGR00254">
    <property type="entry name" value="GGDEF"/>
    <property type="match status" value="1"/>
</dbReference>
<evidence type="ECO:0000256" key="1">
    <source>
        <dbReference type="SAM" id="Phobius"/>
    </source>
</evidence>
<dbReference type="InterPro" id="IPR050469">
    <property type="entry name" value="Diguanylate_Cyclase"/>
</dbReference>
<feature type="transmembrane region" description="Helical" evidence="1">
    <location>
        <begin position="40"/>
        <end position="61"/>
    </location>
</feature>